<comment type="subunit">
    <text evidence="12">Monomer and homodimer. Interacts with FBXO7.</text>
</comment>
<reference evidence="16" key="1">
    <citation type="submission" date="2025-08" db="UniProtKB">
        <authorList>
            <consortium name="Ensembl"/>
        </authorList>
    </citation>
    <scope>IDENTIFICATION</scope>
</reference>
<keyword evidence="6" id="KW-0963">Cytoplasm</keyword>
<keyword evidence="9" id="KW-0647">Proteasome</keyword>
<feature type="domain" description="PI31 proteasome regulator C-terminal" evidence="14">
    <location>
        <begin position="227"/>
        <end position="293"/>
    </location>
</feature>
<dbReference type="Ensembl" id="ENSMSIT00000024512.1">
    <property type="protein sequence ID" value="ENSMSIP00000019392.1"/>
    <property type="gene ID" value="ENSMSIG00000016456.1"/>
</dbReference>
<dbReference type="AlphaFoldDB" id="A0A8C6HF05"/>
<sequence>MPGNQEKKNDNGLGHGTNQHGKIYLSTKKYWTSRNMEKQQKPQTSMAGLEVLFASAAPSMSCPQDALVCFLHWEVVTNGYYALGTGDQPGPSDKKSELLPAKWNSNKELYALRYESKDGARKLLLKAVSVENGMIINVLELGTQQVADLTLNLDDYIDAEDLSDFHRTYKNSEELRSQIRSGIITPIREQWEKARANSPPREFPPATAREVDPLRISSHRPHTSRQPAWRDPLSPFAVGGDDLDPFGCQRGGMIVDPLRSGFPRVLIDPSSGLPNRLPPGAVPPGARFDPFGPTGTSPSGPNPDHLPPPGYDDMYL</sequence>
<accession>A0A8C6HF05</accession>
<comment type="similarity">
    <text evidence="3">Belongs to the proteasome inhibitor PI31 family.</text>
</comment>
<keyword evidence="8" id="KW-0256">Endoplasmic reticulum</keyword>
<evidence type="ECO:0000256" key="5">
    <source>
        <dbReference type="ARBA" id="ARBA00022481"/>
    </source>
</evidence>
<evidence type="ECO:0000259" key="15">
    <source>
        <dbReference type="Pfam" id="PF11566"/>
    </source>
</evidence>
<dbReference type="Pfam" id="PF08577">
    <property type="entry name" value="PI31_Prot_C"/>
    <property type="match status" value="1"/>
</dbReference>
<dbReference type="GO" id="GO:0046982">
    <property type="term" value="F:protein heterodimerization activity"/>
    <property type="evidence" value="ECO:0007669"/>
    <property type="project" value="Ensembl"/>
</dbReference>
<dbReference type="Proteomes" id="UP000694415">
    <property type="component" value="Unplaced"/>
</dbReference>
<dbReference type="InterPro" id="IPR013886">
    <property type="entry name" value="PI31_Prot_C"/>
</dbReference>
<evidence type="ECO:0000256" key="2">
    <source>
        <dbReference type="ARBA" id="ARBA00004496"/>
    </source>
</evidence>
<dbReference type="GO" id="GO:0004866">
    <property type="term" value="F:endopeptidase inhibitor activity"/>
    <property type="evidence" value="ECO:0007669"/>
    <property type="project" value="InterPro"/>
</dbReference>
<evidence type="ECO:0000259" key="14">
    <source>
        <dbReference type="Pfam" id="PF08577"/>
    </source>
</evidence>
<dbReference type="GO" id="GO:0000502">
    <property type="term" value="C:proteasome complex"/>
    <property type="evidence" value="ECO:0007669"/>
    <property type="project" value="UniProtKB-KW"/>
</dbReference>
<evidence type="ECO:0000256" key="4">
    <source>
        <dbReference type="ARBA" id="ARBA00015575"/>
    </source>
</evidence>
<dbReference type="GO" id="GO:0005829">
    <property type="term" value="C:cytosol"/>
    <property type="evidence" value="ECO:0007669"/>
    <property type="project" value="Ensembl"/>
</dbReference>
<dbReference type="GO" id="GO:0042803">
    <property type="term" value="F:protein homodimerization activity"/>
    <property type="evidence" value="ECO:0007669"/>
    <property type="project" value="Ensembl"/>
</dbReference>
<evidence type="ECO:0000256" key="1">
    <source>
        <dbReference type="ARBA" id="ARBA00004240"/>
    </source>
</evidence>
<dbReference type="GO" id="GO:0005783">
    <property type="term" value="C:endoplasmic reticulum"/>
    <property type="evidence" value="ECO:0007669"/>
    <property type="project" value="UniProtKB-SubCell"/>
</dbReference>
<dbReference type="PANTHER" id="PTHR13266:SF1">
    <property type="entry name" value="PROTEASOME INHIBITOR PI31 SUBUNIT"/>
    <property type="match status" value="1"/>
</dbReference>
<feature type="compositionally biased region" description="Pro residues" evidence="13">
    <location>
        <begin position="300"/>
        <end position="310"/>
    </location>
</feature>
<evidence type="ECO:0000256" key="10">
    <source>
        <dbReference type="ARBA" id="ARBA00022990"/>
    </source>
</evidence>
<feature type="region of interest" description="Disordered" evidence="13">
    <location>
        <begin position="270"/>
        <end position="316"/>
    </location>
</feature>
<keyword evidence="17" id="KW-1185">Reference proteome</keyword>
<dbReference type="InterPro" id="IPR045128">
    <property type="entry name" value="PI31-like"/>
</dbReference>
<comment type="function">
    <text evidence="11">Plays an important role in control of proteasome function. Inhibits the hydrolysis of protein and peptide substrates by the 20S proteasome. Also inhibits the activation of the proteasome by the proteasome regulatory proteins PA700 and PA28.</text>
</comment>
<evidence type="ECO:0000256" key="9">
    <source>
        <dbReference type="ARBA" id="ARBA00022942"/>
    </source>
</evidence>
<evidence type="ECO:0000313" key="16">
    <source>
        <dbReference type="Ensembl" id="ENSMSIP00000019392.1"/>
    </source>
</evidence>
<dbReference type="FunFam" id="3.40.1000.30:FF:000002">
    <property type="entry name" value="Proteasome inhibitor PI31 subunit"/>
    <property type="match status" value="1"/>
</dbReference>
<keyword evidence="5" id="KW-0488">Methylation</keyword>
<dbReference type="InterPro" id="IPR021625">
    <property type="entry name" value="PI31_Prot_N"/>
</dbReference>
<evidence type="ECO:0000256" key="7">
    <source>
        <dbReference type="ARBA" id="ARBA00022553"/>
    </source>
</evidence>
<evidence type="ECO:0000256" key="12">
    <source>
        <dbReference type="ARBA" id="ARBA00064646"/>
    </source>
</evidence>
<organism evidence="16 17">
    <name type="scientific">Mus spicilegus</name>
    <name type="common">Mound-building mouse</name>
    <dbReference type="NCBI Taxonomy" id="10103"/>
    <lineage>
        <taxon>Eukaryota</taxon>
        <taxon>Metazoa</taxon>
        <taxon>Chordata</taxon>
        <taxon>Craniata</taxon>
        <taxon>Vertebrata</taxon>
        <taxon>Euteleostomi</taxon>
        <taxon>Mammalia</taxon>
        <taxon>Eutheria</taxon>
        <taxon>Euarchontoglires</taxon>
        <taxon>Glires</taxon>
        <taxon>Rodentia</taxon>
        <taxon>Myomorpha</taxon>
        <taxon>Muroidea</taxon>
        <taxon>Muridae</taxon>
        <taxon>Murinae</taxon>
        <taxon>Mus</taxon>
        <taxon>Mus</taxon>
    </lineage>
</organism>
<dbReference type="GeneTree" id="ENSGT00390000012257"/>
<protein>
    <recommendedName>
        <fullName evidence="4">Proteasome inhibitor PI31 subunit</fullName>
    </recommendedName>
</protein>
<name>A0A8C6HF05_MUSSI</name>
<evidence type="ECO:0000256" key="13">
    <source>
        <dbReference type="SAM" id="MobiDB-lite"/>
    </source>
</evidence>
<evidence type="ECO:0000256" key="8">
    <source>
        <dbReference type="ARBA" id="ARBA00022824"/>
    </source>
</evidence>
<dbReference type="GO" id="GO:0048471">
    <property type="term" value="C:perinuclear region of cytoplasm"/>
    <property type="evidence" value="ECO:0007669"/>
    <property type="project" value="Ensembl"/>
</dbReference>
<evidence type="ECO:0000256" key="6">
    <source>
        <dbReference type="ARBA" id="ARBA00022490"/>
    </source>
</evidence>
<evidence type="ECO:0000256" key="11">
    <source>
        <dbReference type="ARBA" id="ARBA00024805"/>
    </source>
</evidence>
<dbReference type="GO" id="GO:1901799">
    <property type="term" value="P:negative regulation of proteasomal protein catabolic process"/>
    <property type="evidence" value="ECO:0007669"/>
    <property type="project" value="Ensembl"/>
</dbReference>
<proteinExistence type="inferred from homology"/>
<dbReference type="PANTHER" id="PTHR13266">
    <property type="entry name" value="PROTEASOME INHIBITOR"/>
    <property type="match status" value="1"/>
</dbReference>
<keyword evidence="10" id="KW-0007">Acetylation</keyword>
<feature type="compositionally biased region" description="Basic and acidic residues" evidence="13">
    <location>
        <begin position="1"/>
        <end position="10"/>
    </location>
</feature>
<feature type="domain" description="PI31 proteasome regulator N-terminal" evidence="15">
    <location>
        <begin position="57"/>
        <end position="193"/>
    </location>
</feature>
<feature type="region of interest" description="Disordered" evidence="13">
    <location>
        <begin position="1"/>
        <end position="20"/>
    </location>
</feature>
<reference evidence="16" key="2">
    <citation type="submission" date="2025-09" db="UniProtKB">
        <authorList>
            <consortium name="Ensembl"/>
        </authorList>
    </citation>
    <scope>IDENTIFICATION</scope>
</reference>
<dbReference type="GO" id="GO:0043161">
    <property type="term" value="P:proteasome-mediated ubiquitin-dependent protein catabolic process"/>
    <property type="evidence" value="ECO:0007669"/>
    <property type="project" value="InterPro"/>
</dbReference>
<dbReference type="Gene3D" id="3.40.1000.30">
    <property type="match status" value="1"/>
</dbReference>
<keyword evidence="7" id="KW-0597">Phosphoprotein</keyword>
<dbReference type="GO" id="GO:0070628">
    <property type="term" value="F:proteasome binding"/>
    <property type="evidence" value="ECO:0007669"/>
    <property type="project" value="Ensembl"/>
</dbReference>
<dbReference type="Pfam" id="PF11566">
    <property type="entry name" value="PI31_Prot_N"/>
    <property type="match status" value="1"/>
</dbReference>
<comment type="subcellular location">
    <subcellularLocation>
        <location evidence="2">Cytoplasm</location>
    </subcellularLocation>
    <subcellularLocation>
        <location evidence="1">Endoplasmic reticulum</location>
    </subcellularLocation>
</comment>
<evidence type="ECO:0000313" key="17">
    <source>
        <dbReference type="Proteomes" id="UP000694415"/>
    </source>
</evidence>
<evidence type="ECO:0000256" key="3">
    <source>
        <dbReference type="ARBA" id="ARBA00006405"/>
    </source>
</evidence>